<organism evidence="3 4">
    <name type="scientific">Sandarakinorhabdus glacialis</name>
    <dbReference type="NCBI Taxonomy" id="1614636"/>
    <lineage>
        <taxon>Bacteria</taxon>
        <taxon>Pseudomonadati</taxon>
        <taxon>Pseudomonadota</taxon>
        <taxon>Alphaproteobacteria</taxon>
        <taxon>Sphingomonadales</taxon>
        <taxon>Sphingosinicellaceae</taxon>
        <taxon>Sandarakinorhabdus</taxon>
    </lineage>
</organism>
<evidence type="ECO:0000256" key="2">
    <source>
        <dbReference type="SAM" id="Phobius"/>
    </source>
</evidence>
<dbReference type="EMBL" id="BMJM01000009">
    <property type="protein sequence ID" value="GGE17580.1"/>
    <property type="molecule type" value="Genomic_DNA"/>
</dbReference>
<dbReference type="PANTHER" id="PTHR43317:SF1">
    <property type="entry name" value="THERMOSPERMINE SYNTHASE ACAULIS5"/>
    <property type="match status" value="1"/>
</dbReference>
<feature type="transmembrane region" description="Helical" evidence="2">
    <location>
        <begin position="153"/>
        <end position="173"/>
    </location>
</feature>
<reference evidence="3" key="1">
    <citation type="journal article" date="2014" name="Int. J. Syst. Evol. Microbiol.">
        <title>Complete genome sequence of Corynebacterium casei LMG S-19264T (=DSM 44701T), isolated from a smear-ripened cheese.</title>
        <authorList>
            <consortium name="US DOE Joint Genome Institute (JGI-PGF)"/>
            <person name="Walter F."/>
            <person name="Albersmeier A."/>
            <person name="Kalinowski J."/>
            <person name="Ruckert C."/>
        </authorList>
    </citation>
    <scope>NUCLEOTIDE SEQUENCE</scope>
    <source>
        <strain evidence="3">CGMCC 1.15519</strain>
    </source>
</reference>
<keyword evidence="2" id="KW-1133">Transmembrane helix</keyword>
<dbReference type="AlphaFoldDB" id="A0A917E9M8"/>
<gene>
    <name evidence="3" type="ORF">GCM10011529_25090</name>
</gene>
<keyword evidence="4" id="KW-1185">Reference proteome</keyword>
<dbReference type="SUPFAM" id="SSF53335">
    <property type="entry name" value="S-adenosyl-L-methionine-dependent methyltransferases"/>
    <property type="match status" value="1"/>
</dbReference>
<keyword evidence="2" id="KW-0472">Membrane</keyword>
<feature type="transmembrane region" description="Helical" evidence="2">
    <location>
        <begin position="185"/>
        <end position="205"/>
    </location>
</feature>
<dbReference type="NCBIfam" id="NF037959">
    <property type="entry name" value="MFS_SpdSyn"/>
    <property type="match status" value="1"/>
</dbReference>
<feature type="transmembrane region" description="Helical" evidence="2">
    <location>
        <begin position="257"/>
        <end position="276"/>
    </location>
</feature>
<feature type="transmembrane region" description="Helical" evidence="2">
    <location>
        <begin position="231"/>
        <end position="251"/>
    </location>
</feature>
<proteinExistence type="predicted"/>
<dbReference type="InterPro" id="IPR029063">
    <property type="entry name" value="SAM-dependent_MTases_sf"/>
</dbReference>
<evidence type="ECO:0000313" key="3">
    <source>
        <dbReference type="EMBL" id="GGE17580.1"/>
    </source>
</evidence>
<dbReference type="Gene3D" id="3.40.50.150">
    <property type="entry name" value="Vaccinia Virus protein VP39"/>
    <property type="match status" value="1"/>
</dbReference>
<protein>
    <recommendedName>
        <fullName evidence="5">Spermidine synthase</fullName>
    </recommendedName>
</protein>
<accession>A0A917E9M8</accession>
<feature type="transmembrane region" description="Helical" evidence="2">
    <location>
        <begin position="403"/>
        <end position="423"/>
    </location>
</feature>
<sequence length="755" mass="80809">MTSATAPYRLALPLRPLFTATIMLGSFLLFLIQPMFGRSVLPLLGGSPSVWNTAMLFYQVTLLLGYLYAHLIRRLPLSRQLLLHLLLFGAAALTLPVGVARWVPAAADTPPALWLLGLLAASIGPVFFVASAQSPLMQAWFGRSQHPDASNPYFLYAASNLGSFAALIAYPLLVEPTLALGTQSLLWSLGFVVLAGLVALCGLSVMQGGPVAVQAAAAPGVQVTWARRGRWTLLAFVASGLLLSTTTHLTTDIAATPLLWVIPLGVYLLSFVLAFGASGERWARWAQLIAPGALLALGIWVCLRSGPGAATLFAAAGVVVLFIVALALHGTLAMDKPDVGGLTDFYLWISVGGALGGVLCALVAPVLFDWPYEHPLLLILAAVVIPAPQLSPRLGALWQDRRIRVLVIVVATILGVAAGFRIAQMTPGKMVPDSLSFELFAVAALWLLAVVAIGRRGLFAYVFAMLLLAFGGVGQLKVSATEGARERSFFGVYAIYNEPENVRRTLVHGTTLHGVQSLDPLRSAIPMTYYAPESGVGMVMRRTDRFGDDAHIAFVGLGTGTLACYAEPGQQWTAYEIDPAVAAIAKKRFSYIGQCRPDLPIVLGDARLTLLKAKPGDLDILAVDAFSSDSIPLHLVTREAFRVYGRALQPEGVLLIHVSNQFLDLEPMIAAIGAAEGWTVRVRDYAPKGDQPAGQLFTRSVWIALTRTPEAMVAMTAELPAGAWTAPRRQAGLVAWTDDFASILPVVKVFRGKEK</sequence>
<evidence type="ECO:0008006" key="5">
    <source>
        <dbReference type="Google" id="ProtNLM"/>
    </source>
</evidence>
<feature type="transmembrane region" description="Helical" evidence="2">
    <location>
        <begin position="312"/>
        <end position="333"/>
    </location>
</feature>
<feature type="transmembrane region" description="Helical" evidence="2">
    <location>
        <begin position="435"/>
        <end position="453"/>
    </location>
</feature>
<feature type="transmembrane region" description="Helical" evidence="2">
    <location>
        <begin position="81"/>
        <end position="100"/>
    </location>
</feature>
<dbReference type="PANTHER" id="PTHR43317">
    <property type="entry name" value="THERMOSPERMINE SYNTHASE ACAULIS5"/>
    <property type="match status" value="1"/>
</dbReference>
<feature type="transmembrane region" description="Helical" evidence="2">
    <location>
        <begin position="12"/>
        <end position="30"/>
    </location>
</feature>
<feature type="transmembrane region" description="Helical" evidence="2">
    <location>
        <begin position="288"/>
        <end position="306"/>
    </location>
</feature>
<dbReference type="RefSeq" id="WP_188763305.1">
    <property type="nucleotide sequence ID" value="NZ_BMJM01000009.1"/>
</dbReference>
<feature type="transmembrane region" description="Helical" evidence="2">
    <location>
        <begin position="112"/>
        <end position="132"/>
    </location>
</feature>
<feature type="transmembrane region" description="Helical" evidence="2">
    <location>
        <begin position="458"/>
        <end position="476"/>
    </location>
</feature>
<evidence type="ECO:0000256" key="1">
    <source>
        <dbReference type="ARBA" id="ARBA00023115"/>
    </source>
</evidence>
<feature type="transmembrane region" description="Helical" evidence="2">
    <location>
        <begin position="374"/>
        <end position="391"/>
    </location>
</feature>
<reference evidence="3" key="2">
    <citation type="submission" date="2020-09" db="EMBL/GenBank/DDBJ databases">
        <authorList>
            <person name="Sun Q."/>
            <person name="Zhou Y."/>
        </authorList>
    </citation>
    <scope>NUCLEOTIDE SEQUENCE</scope>
    <source>
        <strain evidence="3">CGMCC 1.15519</strain>
    </source>
</reference>
<dbReference type="GO" id="GO:0006596">
    <property type="term" value="P:polyamine biosynthetic process"/>
    <property type="evidence" value="ECO:0007669"/>
    <property type="project" value="UniProtKB-KW"/>
</dbReference>
<dbReference type="Proteomes" id="UP000635071">
    <property type="component" value="Unassembled WGS sequence"/>
</dbReference>
<keyword evidence="1" id="KW-0620">Polyamine biosynthesis</keyword>
<comment type="caution">
    <text evidence="3">The sequence shown here is derived from an EMBL/GenBank/DDBJ whole genome shotgun (WGS) entry which is preliminary data.</text>
</comment>
<keyword evidence="2" id="KW-0812">Transmembrane</keyword>
<name>A0A917E9M8_9SPHN</name>
<feature type="transmembrane region" description="Helical" evidence="2">
    <location>
        <begin position="50"/>
        <end position="69"/>
    </location>
</feature>
<feature type="transmembrane region" description="Helical" evidence="2">
    <location>
        <begin position="345"/>
        <end position="368"/>
    </location>
</feature>
<evidence type="ECO:0000313" key="4">
    <source>
        <dbReference type="Proteomes" id="UP000635071"/>
    </source>
</evidence>